<dbReference type="PANTHER" id="PTHR33204:SF37">
    <property type="entry name" value="HTH-TYPE TRANSCRIPTIONAL REGULATOR YODB"/>
    <property type="match status" value="1"/>
</dbReference>
<reference evidence="5 6" key="1">
    <citation type="submission" date="2019-11" db="EMBL/GenBank/DDBJ databases">
        <title>Erwinia sp. nov., isolated from feces of birds in Tibet plateau of China.</title>
        <authorList>
            <person name="Ge Y."/>
        </authorList>
    </citation>
    <scope>NUCLEOTIDE SEQUENCE [LARGE SCALE GENOMIC DNA]</scope>
    <source>
        <strain evidence="5 6">J316</strain>
    </source>
</reference>
<protein>
    <submittedName>
        <fullName evidence="5">Transcriptional regulator</fullName>
    </submittedName>
</protein>
<keyword evidence="3" id="KW-0804">Transcription</keyword>
<dbReference type="RefSeq" id="WP_154751201.1">
    <property type="nucleotide sequence ID" value="NZ_CP046509.1"/>
</dbReference>
<dbReference type="PROSITE" id="PS51118">
    <property type="entry name" value="HTH_HXLR"/>
    <property type="match status" value="1"/>
</dbReference>
<dbReference type="SUPFAM" id="SSF46785">
    <property type="entry name" value="Winged helix' DNA-binding domain"/>
    <property type="match status" value="1"/>
</dbReference>
<evidence type="ECO:0000313" key="5">
    <source>
        <dbReference type="EMBL" id="MTD25894.1"/>
    </source>
</evidence>
<dbReference type="InterPro" id="IPR036390">
    <property type="entry name" value="WH_DNA-bd_sf"/>
</dbReference>
<dbReference type="EMBL" id="WLZX01000001">
    <property type="protein sequence ID" value="MTD25894.1"/>
    <property type="molecule type" value="Genomic_DNA"/>
</dbReference>
<accession>A0ABW9R6X8</accession>
<evidence type="ECO:0000259" key="4">
    <source>
        <dbReference type="PROSITE" id="PS51118"/>
    </source>
</evidence>
<dbReference type="Proteomes" id="UP000480164">
    <property type="component" value="Unassembled WGS sequence"/>
</dbReference>
<name>A0ABW9R6X8_9GAMM</name>
<gene>
    <name evidence="5" type="ORF">GK011_02925</name>
</gene>
<evidence type="ECO:0000313" key="6">
    <source>
        <dbReference type="Proteomes" id="UP000480164"/>
    </source>
</evidence>
<proteinExistence type="predicted"/>
<comment type="caution">
    <text evidence="5">The sequence shown here is derived from an EMBL/GenBank/DDBJ whole genome shotgun (WGS) entry which is preliminary data.</text>
</comment>
<feature type="domain" description="HTH hxlR-type" evidence="4">
    <location>
        <begin position="33"/>
        <end position="131"/>
    </location>
</feature>
<organism evidence="5 6">
    <name type="scientific">Erwinia sorbitola</name>
    <dbReference type="NCBI Taxonomy" id="2681984"/>
    <lineage>
        <taxon>Bacteria</taxon>
        <taxon>Pseudomonadati</taxon>
        <taxon>Pseudomonadota</taxon>
        <taxon>Gammaproteobacteria</taxon>
        <taxon>Enterobacterales</taxon>
        <taxon>Erwiniaceae</taxon>
        <taxon>Erwinia</taxon>
    </lineage>
</organism>
<sequence>MHNQLDQSALQKAIPPEFFVNGRMVGNVLLSQCPSRQILHKITGKWGLLVMLALKSGTKRFGELRREVEGISERMLTQTLQQLEEDKMLVRKSFNTVPPHVEYTLTPLGAEAASKIKELVDWLQFNIGDILVEKMEEE</sequence>
<evidence type="ECO:0000256" key="2">
    <source>
        <dbReference type="ARBA" id="ARBA00023125"/>
    </source>
</evidence>
<dbReference type="PANTHER" id="PTHR33204">
    <property type="entry name" value="TRANSCRIPTIONAL REGULATOR, MARR FAMILY"/>
    <property type="match status" value="1"/>
</dbReference>
<evidence type="ECO:0000256" key="1">
    <source>
        <dbReference type="ARBA" id="ARBA00023015"/>
    </source>
</evidence>
<dbReference type="Pfam" id="PF01638">
    <property type="entry name" value="HxlR"/>
    <property type="match status" value="1"/>
</dbReference>
<dbReference type="InterPro" id="IPR002577">
    <property type="entry name" value="HTH_HxlR"/>
</dbReference>
<dbReference type="Gene3D" id="1.10.10.10">
    <property type="entry name" value="Winged helix-like DNA-binding domain superfamily/Winged helix DNA-binding domain"/>
    <property type="match status" value="1"/>
</dbReference>
<dbReference type="InterPro" id="IPR036388">
    <property type="entry name" value="WH-like_DNA-bd_sf"/>
</dbReference>
<evidence type="ECO:0000256" key="3">
    <source>
        <dbReference type="ARBA" id="ARBA00023163"/>
    </source>
</evidence>
<keyword evidence="2" id="KW-0238">DNA-binding</keyword>
<keyword evidence="6" id="KW-1185">Reference proteome</keyword>
<keyword evidence="1" id="KW-0805">Transcription regulation</keyword>